<keyword evidence="1" id="KW-0805">Transcription regulation</keyword>
<dbReference type="InterPro" id="IPR018060">
    <property type="entry name" value="HTH_AraC"/>
</dbReference>
<keyword evidence="3" id="KW-0804">Transcription</keyword>
<feature type="domain" description="HTH araC/xylS-type" evidence="4">
    <location>
        <begin position="72"/>
        <end position="176"/>
    </location>
</feature>
<evidence type="ECO:0000313" key="6">
    <source>
        <dbReference type="Proteomes" id="UP000030185"/>
    </source>
</evidence>
<dbReference type="Gene3D" id="1.10.10.60">
    <property type="entry name" value="Homeodomain-like"/>
    <property type="match status" value="1"/>
</dbReference>
<evidence type="ECO:0000256" key="2">
    <source>
        <dbReference type="ARBA" id="ARBA00023125"/>
    </source>
</evidence>
<name>A0A098LK16_9BACT</name>
<proteinExistence type="predicted"/>
<organism evidence="5 6">
    <name type="scientific">Sporocytophaga myxococcoides</name>
    <dbReference type="NCBI Taxonomy" id="153721"/>
    <lineage>
        <taxon>Bacteria</taxon>
        <taxon>Pseudomonadati</taxon>
        <taxon>Bacteroidota</taxon>
        <taxon>Cytophagia</taxon>
        <taxon>Cytophagales</taxon>
        <taxon>Cytophagaceae</taxon>
        <taxon>Sporocytophaga</taxon>
    </lineage>
</organism>
<dbReference type="eggNOG" id="COG2207">
    <property type="taxonomic scope" value="Bacteria"/>
</dbReference>
<dbReference type="Proteomes" id="UP000030185">
    <property type="component" value="Unassembled WGS sequence"/>
</dbReference>
<dbReference type="EMBL" id="BBLT01000008">
    <property type="protein sequence ID" value="GAL86533.1"/>
    <property type="molecule type" value="Genomic_DNA"/>
</dbReference>
<dbReference type="PROSITE" id="PS00041">
    <property type="entry name" value="HTH_ARAC_FAMILY_1"/>
    <property type="match status" value="1"/>
</dbReference>
<dbReference type="InterPro" id="IPR018062">
    <property type="entry name" value="HTH_AraC-typ_CS"/>
</dbReference>
<dbReference type="SMART" id="SM00342">
    <property type="entry name" value="HTH_ARAC"/>
    <property type="match status" value="1"/>
</dbReference>
<dbReference type="GO" id="GO:0043565">
    <property type="term" value="F:sequence-specific DNA binding"/>
    <property type="evidence" value="ECO:0007669"/>
    <property type="project" value="InterPro"/>
</dbReference>
<dbReference type="Pfam" id="PF12833">
    <property type="entry name" value="HTH_18"/>
    <property type="match status" value="1"/>
</dbReference>
<sequence>MEYHLYIKNMVCNRCIKVVREELEKLSVNVKDIRLGEVIINSPNEPNMTKIKEVLEENGFELLEDKKIKLVEKIKTLLIDQIHHHEGELEVNYSEFLSKEIGKDYHTLSNLFSSIENLTIEKFIILQKIEKVKEYLIYNELTLSELAYKLGYSSVAHLSNQFKQITGFSPSEFKKLKTHQRKPLDGIS</sequence>
<dbReference type="PANTHER" id="PTHR43280">
    <property type="entry name" value="ARAC-FAMILY TRANSCRIPTIONAL REGULATOR"/>
    <property type="match status" value="1"/>
</dbReference>
<evidence type="ECO:0000256" key="3">
    <source>
        <dbReference type="ARBA" id="ARBA00023163"/>
    </source>
</evidence>
<dbReference type="InterPro" id="IPR036163">
    <property type="entry name" value="HMA_dom_sf"/>
</dbReference>
<dbReference type="PANTHER" id="PTHR43280:SF2">
    <property type="entry name" value="HTH-TYPE TRANSCRIPTIONAL REGULATOR EXSA"/>
    <property type="match status" value="1"/>
</dbReference>
<reference evidence="5 6" key="1">
    <citation type="submission" date="2014-09" db="EMBL/GenBank/DDBJ databases">
        <title>Sporocytophaga myxococcoides PG-01 genome sequencing.</title>
        <authorList>
            <person name="Liu L."/>
            <person name="Gao P.J."/>
            <person name="Chen G.J."/>
            <person name="Wang L.S."/>
        </authorList>
    </citation>
    <scope>NUCLEOTIDE SEQUENCE [LARGE SCALE GENOMIC DNA]</scope>
    <source>
        <strain evidence="5 6">PG-01</strain>
    </source>
</reference>
<dbReference type="Gene3D" id="3.30.70.100">
    <property type="match status" value="1"/>
</dbReference>
<keyword evidence="2" id="KW-0238">DNA-binding</keyword>
<dbReference type="GO" id="GO:0046872">
    <property type="term" value="F:metal ion binding"/>
    <property type="evidence" value="ECO:0007669"/>
    <property type="project" value="InterPro"/>
</dbReference>
<dbReference type="OrthoDB" id="952277at2"/>
<dbReference type="PROSITE" id="PS01124">
    <property type="entry name" value="HTH_ARAC_FAMILY_2"/>
    <property type="match status" value="1"/>
</dbReference>
<accession>A0A098LK16</accession>
<dbReference type="InterPro" id="IPR009057">
    <property type="entry name" value="Homeodomain-like_sf"/>
</dbReference>
<dbReference type="RefSeq" id="WP_045466585.1">
    <property type="nucleotide sequence ID" value="NZ_BBLT01000008.1"/>
</dbReference>
<protein>
    <submittedName>
        <fullName evidence="5">AraC family transcriptional regulator</fullName>
    </submittedName>
</protein>
<dbReference type="GO" id="GO:0003700">
    <property type="term" value="F:DNA-binding transcription factor activity"/>
    <property type="evidence" value="ECO:0007669"/>
    <property type="project" value="InterPro"/>
</dbReference>
<evidence type="ECO:0000313" key="5">
    <source>
        <dbReference type="EMBL" id="GAL86533.1"/>
    </source>
</evidence>
<comment type="caution">
    <text evidence="5">The sequence shown here is derived from an EMBL/GenBank/DDBJ whole genome shotgun (WGS) entry which is preliminary data.</text>
</comment>
<gene>
    <name evidence="5" type="ORF">MYP_3763</name>
</gene>
<evidence type="ECO:0000259" key="4">
    <source>
        <dbReference type="PROSITE" id="PS01124"/>
    </source>
</evidence>
<evidence type="ECO:0000256" key="1">
    <source>
        <dbReference type="ARBA" id="ARBA00023015"/>
    </source>
</evidence>
<dbReference type="STRING" id="153721.MYP_3763"/>
<dbReference type="AlphaFoldDB" id="A0A098LK16"/>
<keyword evidence="6" id="KW-1185">Reference proteome</keyword>
<dbReference type="SUPFAM" id="SSF55008">
    <property type="entry name" value="HMA, heavy metal-associated domain"/>
    <property type="match status" value="1"/>
</dbReference>
<dbReference type="SUPFAM" id="SSF46689">
    <property type="entry name" value="Homeodomain-like"/>
    <property type="match status" value="1"/>
</dbReference>